<dbReference type="Proteomes" id="UP000885797">
    <property type="component" value="Unassembled WGS sequence"/>
</dbReference>
<dbReference type="InterPro" id="IPR001036">
    <property type="entry name" value="Acrflvin-R"/>
</dbReference>
<dbReference type="Gene3D" id="3.30.70.1320">
    <property type="entry name" value="Multidrug efflux transporter AcrB pore domain like"/>
    <property type="match status" value="1"/>
</dbReference>
<proteinExistence type="predicted"/>
<name>A0A7V2SX55_9BACT</name>
<comment type="caution">
    <text evidence="1">The sequence shown here is derived from an EMBL/GenBank/DDBJ whole genome shotgun (WGS) entry which is preliminary data.</text>
</comment>
<dbReference type="SUPFAM" id="SSF82693">
    <property type="entry name" value="Multidrug efflux transporter AcrB pore domain, PN1, PN2, PC1 and PC2 subdomains"/>
    <property type="match status" value="1"/>
</dbReference>
<dbReference type="PANTHER" id="PTHR32063:SF16">
    <property type="entry name" value="CATION EFFLUX SYSTEM (ACRB_ACRD_ACRF FAMILY)"/>
    <property type="match status" value="1"/>
</dbReference>
<dbReference type="GO" id="GO:0042910">
    <property type="term" value="F:xenobiotic transmembrane transporter activity"/>
    <property type="evidence" value="ECO:0007669"/>
    <property type="project" value="TreeGrafter"/>
</dbReference>
<dbReference type="PANTHER" id="PTHR32063">
    <property type="match status" value="1"/>
</dbReference>
<dbReference type="Pfam" id="PF00873">
    <property type="entry name" value="ACR_tran"/>
    <property type="match status" value="1"/>
</dbReference>
<dbReference type="Gene3D" id="1.20.1640.10">
    <property type="entry name" value="Multidrug efflux transporter AcrB transmembrane domain"/>
    <property type="match status" value="1"/>
</dbReference>
<dbReference type="Gene3D" id="3.30.70.1430">
    <property type="entry name" value="Multidrug efflux transporter AcrB pore domain"/>
    <property type="match status" value="1"/>
</dbReference>
<dbReference type="AlphaFoldDB" id="A0A7V2SX55"/>
<protein>
    <submittedName>
        <fullName evidence="1">Efflux RND transporter permease subunit</fullName>
    </submittedName>
</protein>
<organism evidence="1">
    <name type="scientific">Dissulfuribacter thermophilus</name>
    <dbReference type="NCBI Taxonomy" id="1156395"/>
    <lineage>
        <taxon>Bacteria</taxon>
        <taxon>Pseudomonadati</taxon>
        <taxon>Thermodesulfobacteriota</taxon>
        <taxon>Dissulfuribacteria</taxon>
        <taxon>Dissulfuribacterales</taxon>
        <taxon>Dissulfuribacteraceae</taxon>
        <taxon>Dissulfuribacter</taxon>
    </lineage>
</organism>
<feature type="non-terminal residue" evidence="1">
    <location>
        <position position="159"/>
    </location>
</feature>
<dbReference type="GO" id="GO:0005886">
    <property type="term" value="C:plasma membrane"/>
    <property type="evidence" value="ECO:0007669"/>
    <property type="project" value="TreeGrafter"/>
</dbReference>
<dbReference type="EMBL" id="DRND01000026">
    <property type="protein sequence ID" value="HFC46299.1"/>
    <property type="molecule type" value="Genomic_DNA"/>
</dbReference>
<gene>
    <name evidence="1" type="ORF">ENJ63_00280</name>
</gene>
<reference evidence="1" key="1">
    <citation type="journal article" date="2020" name="mSystems">
        <title>Genome- and Community-Level Interaction Insights into Carbon Utilization and Element Cycling Functions of Hydrothermarchaeota in Hydrothermal Sediment.</title>
        <authorList>
            <person name="Zhou Z."/>
            <person name="Liu Y."/>
            <person name="Xu W."/>
            <person name="Pan J."/>
            <person name="Luo Z.H."/>
            <person name="Li M."/>
        </authorList>
    </citation>
    <scope>NUCLEOTIDE SEQUENCE [LARGE SCALE GENOMIC DNA]</scope>
    <source>
        <strain evidence="1">HyVt-503</strain>
    </source>
</reference>
<accession>A0A7V2SX55</accession>
<evidence type="ECO:0000313" key="1">
    <source>
        <dbReference type="EMBL" id="HFC46299.1"/>
    </source>
</evidence>
<sequence>MNSVHRPSFLRSVTESFVDSKLTPLIILASILLGALSIYLTPSEEEPQIVVPMVDVLVSMPGASAKEVEERVINPMEKLIWEIPGVEYVYSTAMPGRAMSVVRFYVGQDVEKSLVKVYDKLYSHFDWIPPGCSKPLLKPRSIDDVPILTLTFWGDGYDA</sequence>